<dbReference type="GO" id="GO:0016301">
    <property type="term" value="F:kinase activity"/>
    <property type="evidence" value="ECO:0007669"/>
    <property type="project" value="UniProtKB-KW"/>
</dbReference>
<dbReference type="SUPFAM" id="SSF55874">
    <property type="entry name" value="ATPase domain of HSP90 chaperone/DNA topoisomerase II/histidine kinase"/>
    <property type="match status" value="1"/>
</dbReference>
<dbReference type="InterPro" id="IPR005467">
    <property type="entry name" value="His_kinase_dom"/>
</dbReference>
<proteinExistence type="predicted"/>
<dbReference type="InterPro" id="IPR003594">
    <property type="entry name" value="HATPase_dom"/>
</dbReference>
<comment type="catalytic activity">
    <reaction evidence="1">
        <text>ATP + protein L-histidine = ADP + protein N-phospho-L-histidine.</text>
        <dbReference type="EC" id="2.7.13.3"/>
    </reaction>
</comment>
<dbReference type="PANTHER" id="PTHR43065">
    <property type="entry name" value="SENSOR HISTIDINE KINASE"/>
    <property type="match status" value="1"/>
</dbReference>
<feature type="transmembrane region" description="Helical" evidence="4">
    <location>
        <begin position="168"/>
        <end position="195"/>
    </location>
</feature>
<keyword evidence="4" id="KW-0472">Membrane</keyword>
<dbReference type="CDD" id="cd00075">
    <property type="entry name" value="HATPase"/>
    <property type="match status" value="1"/>
</dbReference>
<organism evidence="6 7">
    <name type="scientific">Saccharospirillum mangrovi</name>
    <dbReference type="NCBI Taxonomy" id="2161747"/>
    <lineage>
        <taxon>Bacteria</taxon>
        <taxon>Pseudomonadati</taxon>
        <taxon>Pseudomonadota</taxon>
        <taxon>Gammaproteobacteria</taxon>
        <taxon>Oceanospirillales</taxon>
        <taxon>Saccharospirillaceae</taxon>
        <taxon>Saccharospirillum</taxon>
    </lineage>
</organism>
<dbReference type="PANTHER" id="PTHR43065:SF47">
    <property type="match status" value="1"/>
</dbReference>
<protein>
    <recommendedName>
        <fullName evidence="2">histidine kinase</fullName>
        <ecNumber evidence="2">2.7.13.3</ecNumber>
    </recommendedName>
</protein>
<dbReference type="Pfam" id="PF02518">
    <property type="entry name" value="HATPase_c"/>
    <property type="match status" value="1"/>
</dbReference>
<feature type="coiled-coil region" evidence="3">
    <location>
        <begin position="258"/>
        <end position="299"/>
    </location>
</feature>
<evidence type="ECO:0000256" key="2">
    <source>
        <dbReference type="ARBA" id="ARBA00012438"/>
    </source>
</evidence>
<keyword evidence="6" id="KW-0808">Transferase</keyword>
<evidence type="ECO:0000313" key="6">
    <source>
        <dbReference type="EMBL" id="MFC3854078.1"/>
    </source>
</evidence>
<dbReference type="Proteomes" id="UP001595617">
    <property type="component" value="Unassembled WGS sequence"/>
</dbReference>
<dbReference type="PROSITE" id="PS50109">
    <property type="entry name" value="HIS_KIN"/>
    <property type="match status" value="1"/>
</dbReference>
<feature type="transmembrane region" description="Helical" evidence="4">
    <location>
        <begin position="14"/>
        <end position="35"/>
    </location>
</feature>
<keyword evidence="6" id="KW-0418">Kinase</keyword>
<evidence type="ECO:0000256" key="4">
    <source>
        <dbReference type="SAM" id="Phobius"/>
    </source>
</evidence>
<dbReference type="InterPro" id="IPR036890">
    <property type="entry name" value="HATPase_C_sf"/>
</dbReference>
<evidence type="ECO:0000313" key="7">
    <source>
        <dbReference type="Proteomes" id="UP001595617"/>
    </source>
</evidence>
<keyword evidence="4" id="KW-0812">Transmembrane</keyword>
<sequence length="542" mass="59829">MKRAVKGNVLATTFMVYAMGFFLLLTLLTAGAQYYMSYSVEQRNREDSIVYTIDNFEPFLADALWNFAADLLAEQVDAMARNPYITGVRVLDVDGLMTSEAGVVLPKLNGIPSVASDWERVRQHDTVKGWTNEYRFPLMREIGGEMVLIGVGQLFSADSVVQNQLRPVWGLTLAVILLSALAFTAVLVLCIRYFVAKPLELVSKALQTISPGSHAAPISPQEAFSLQRRNDELGEVYRTIETMRLGLIARDEEIRAHQENLEAMVEERTQDLQQANDHLAETIEKLTVAQQELVEAEKMASLGGLVSGVAHEVNTPLGVSVTAASHLSDEVQNMQKSVNAGSLTKTQFNEFVINAGESCDIILGNLQRAASLIRSFKQVAVDQTSEERREIKPHAYLNDVLHSLVPKLKKTQVTVAVEGGENIRLQTYPGALAQIITNLIMNALTHAFQDGAREGHIRIGLHTQDAYLAVDFCDDGVGMTPEISRRVFEPFFTTQRGRGGSGLGLHIVYNLVVQRLQGKIRCVSHEGKGTCMHILLPLKADQ</sequence>
<reference evidence="7" key="1">
    <citation type="journal article" date="2019" name="Int. J. Syst. Evol. Microbiol.">
        <title>The Global Catalogue of Microorganisms (GCM) 10K type strain sequencing project: providing services to taxonomists for standard genome sequencing and annotation.</title>
        <authorList>
            <consortium name="The Broad Institute Genomics Platform"/>
            <consortium name="The Broad Institute Genome Sequencing Center for Infectious Disease"/>
            <person name="Wu L."/>
            <person name="Ma J."/>
        </authorList>
    </citation>
    <scope>NUCLEOTIDE SEQUENCE [LARGE SCALE GENOMIC DNA]</scope>
    <source>
        <strain evidence="7">IBRC 10765</strain>
    </source>
</reference>
<name>A0ABV7ZZR9_9GAMM</name>
<dbReference type="Gene3D" id="1.10.287.130">
    <property type="match status" value="1"/>
</dbReference>
<dbReference type="PRINTS" id="PR00344">
    <property type="entry name" value="BCTRLSENSOR"/>
</dbReference>
<dbReference type="SMART" id="SM00387">
    <property type="entry name" value="HATPase_c"/>
    <property type="match status" value="1"/>
</dbReference>
<keyword evidence="4" id="KW-1133">Transmembrane helix</keyword>
<evidence type="ECO:0000259" key="5">
    <source>
        <dbReference type="PROSITE" id="PS50109"/>
    </source>
</evidence>
<dbReference type="InterPro" id="IPR004358">
    <property type="entry name" value="Sig_transdc_His_kin-like_C"/>
</dbReference>
<accession>A0ABV7ZZR9</accession>
<dbReference type="RefSeq" id="WP_380697989.1">
    <property type="nucleotide sequence ID" value="NZ_JBHRYR010000004.1"/>
</dbReference>
<evidence type="ECO:0000256" key="1">
    <source>
        <dbReference type="ARBA" id="ARBA00000085"/>
    </source>
</evidence>
<evidence type="ECO:0000256" key="3">
    <source>
        <dbReference type="SAM" id="Coils"/>
    </source>
</evidence>
<gene>
    <name evidence="6" type="ORF">ACFOOG_14640</name>
</gene>
<dbReference type="Gene3D" id="3.30.565.10">
    <property type="entry name" value="Histidine kinase-like ATPase, C-terminal domain"/>
    <property type="match status" value="1"/>
</dbReference>
<dbReference type="EMBL" id="JBHRYR010000004">
    <property type="protein sequence ID" value="MFC3854078.1"/>
    <property type="molecule type" value="Genomic_DNA"/>
</dbReference>
<keyword evidence="7" id="KW-1185">Reference proteome</keyword>
<keyword evidence="3" id="KW-0175">Coiled coil</keyword>
<dbReference type="EC" id="2.7.13.3" evidence="2"/>
<dbReference type="Gene3D" id="6.10.340.10">
    <property type="match status" value="1"/>
</dbReference>
<comment type="caution">
    <text evidence="6">The sequence shown here is derived from an EMBL/GenBank/DDBJ whole genome shotgun (WGS) entry which is preliminary data.</text>
</comment>
<feature type="domain" description="Histidine kinase" evidence="5">
    <location>
        <begin position="308"/>
        <end position="540"/>
    </location>
</feature>